<dbReference type="RefSeq" id="WP_161276717.1">
    <property type="nucleotide sequence ID" value="NZ_WWUZ01000017.1"/>
</dbReference>
<comment type="caution">
    <text evidence="1">The sequence shown here is derived from an EMBL/GenBank/DDBJ whole genome shotgun (WGS) entry which is preliminary data.</text>
</comment>
<gene>
    <name evidence="1" type="ORF">GT712_19885</name>
</gene>
<feature type="non-terminal residue" evidence="1">
    <location>
        <position position="1"/>
    </location>
</feature>
<dbReference type="Proteomes" id="UP000477156">
    <property type="component" value="Unassembled WGS sequence"/>
</dbReference>
<dbReference type="AlphaFoldDB" id="A0A6L8XYX1"/>
<evidence type="ECO:0000313" key="2">
    <source>
        <dbReference type="Proteomes" id="UP000477156"/>
    </source>
</evidence>
<dbReference type="EMBL" id="WWVF01000096">
    <property type="protein sequence ID" value="MZS91225.1"/>
    <property type="molecule type" value="Genomic_DNA"/>
</dbReference>
<proteinExistence type="predicted"/>
<name>A0A6L8XYX1_9FIRM</name>
<sequence>KKWGDFNYEQRKSLEKSRLRIPRRYFIWKGDAMEGDWYMDGKKTSGNMYETYYKKYHANATWYSFAQSSNNNLIRKELSNTKQKLGM</sequence>
<reference evidence="1 2" key="1">
    <citation type="journal article" date="2019" name="Nat. Med.">
        <title>A library of human gut bacterial isolates paired with longitudinal multiomics data enables mechanistic microbiome research.</title>
        <authorList>
            <person name="Poyet M."/>
            <person name="Groussin M."/>
            <person name="Gibbons S.M."/>
            <person name="Avila-Pacheco J."/>
            <person name="Jiang X."/>
            <person name="Kearney S.M."/>
            <person name="Perrotta A.R."/>
            <person name="Berdy B."/>
            <person name="Zhao S."/>
            <person name="Lieberman T.D."/>
            <person name="Swanson P.K."/>
            <person name="Smith M."/>
            <person name="Roesemann S."/>
            <person name="Alexander J.E."/>
            <person name="Rich S.A."/>
            <person name="Livny J."/>
            <person name="Vlamakis H."/>
            <person name="Clish C."/>
            <person name="Bullock K."/>
            <person name="Deik A."/>
            <person name="Scott J."/>
            <person name="Pierce K.A."/>
            <person name="Xavier R.J."/>
            <person name="Alm E.J."/>
        </authorList>
    </citation>
    <scope>NUCLEOTIDE SEQUENCE [LARGE SCALE GENOMIC DNA]</scope>
    <source>
        <strain evidence="1 2">BIOML-A12</strain>
    </source>
</reference>
<accession>A0A6L8XYX1</accession>
<protein>
    <submittedName>
        <fullName evidence="1">Uncharacterized protein</fullName>
    </submittedName>
</protein>
<evidence type="ECO:0000313" key="1">
    <source>
        <dbReference type="EMBL" id="MZS91225.1"/>
    </source>
</evidence>
<organism evidence="1 2">
    <name type="scientific">Blautia wexlerae</name>
    <dbReference type="NCBI Taxonomy" id="418240"/>
    <lineage>
        <taxon>Bacteria</taxon>
        <taxon>Bacillati</taxon>
        <taxon>Bacillota</taxon>
        <taxon>Clostridia</taxon>
        <taxon>Lachnospirales</taxon>
        <taxon>Lachnospiraceae</taxon>
        <taxon>Blautia</taxon>
    </lineage>
</organism>